<comment type="caution">
    <text evidence="1">The sequence shown here is derived from an EMBL/GenBank/DDBJ whole genome shotgun (WGS) entry which is preliminary data.</text>
</comment>
<evidence type="ECO:0000313" key="1">
    <source>
        <dbReference type="EMBL" id="KAF5200116.1"/>
    </source>
</evidence>
<proteinExistence type="predicted"/>
<gene>
    <name evidence="1" type="ORF">FRX31_010295</name>
</gene>
<evidence type="ECO:0000313" key="2">
    <source>
        <dbReference type="Proteomes" id="UP000554482"/>
    </source>
</evidence>
<dbReference type="AlphaFoldDB" id="A0A7J6WRX9"/>
<keyword evidence="2" id="KW-1185">Reference proteome</keyword>
<sequence length="103" mass="12067">MNSTLFSFVSTWCIFNKVKKGVAFKFQRPKAKKGPKARVYTQNRVIYHGSSFKSCRTFLCANCYVRRSSTFHFHFQGKKNSCFLSIFSVYENSIIWVLFNAPR</sequence>
<dbReference type="Proteomes" id="UP000554482">
    <property type="component" value="Unassembled WGS sequence"/>
</dbReference>
<dbReference type="EMBL" id="JABWDY010011124">
    <property type="protein sequence ID" value="KAF5200116.1"/>
    <property type="molecule type" value="Genomic_DNA"/>
</dbReference>
<protein>
    <submittedName>
        <fullName evidence="1">Uncharacterized protein</fullName>
    </submittedName>
</protein>
<reference evidence="1 2" key="1">
    <citation type="submission" date="2020-06" db="EMBL/GenBank/DDBJ databases">
        <title>Transcriptomic and genomic resources for Thalictrum thalictroides and T. hernandezii: Facilitating candidate gene discovery in an emerging model plant lineage.</title>
        <authorList>
            <person name="Arias T."/>
            <person name="Riano-Pachon D.M."/>
            <person name="Di Stilio V.S."/>
        </authorList>
    </citation>
    <scope>NUCLEOTIDE SEQUENCE [LARGE SCALE GENOMIC DNA]</scope>
    <source>
        <strain evidence="2">cv. WT478/WT964</strain>
        <tissue evidence="1">Leaves</tissue>
    </source>
</reference>
<name>A0A7J6WRX9_THATH</name>
<organism evidence="1 2">
    <name type="scientific">Thalictrum thalictroides</name>
    <name type="common">Rue-anemone</name>
    <name type="synonym">Anemone thalictroides</name>
    <dbReference type="NCBI Taxonomy" id="46969"/>
    <lineage>
        <taxon>Eukaryota</taxon>
        <taxon>Viridiplantae</taxon>
        <taxon>Streptophyta</taxon>
        <taxon>Embryophyta</taxon>
        <taxon>Tracheophyta</taxon>
        <taxon>Spermatophyta</taxon>
        <taxon>Magnoliopsida</taxon>
        <taxon>Ranunculales</taxon>
        <taxon>Ranunculaceae</taxon>
        <taxon>Thalictroideae</taxon>
        <taxon>Thalictrum</taxon>
    </lineage>
</organism>
<accession>A0A7J6WRX9</accession>